<keyword evidence="1" id="KW-0732">Signal</keyword>
<name>A0A9P7VNK3_9AGAR</name>
<reference evidence="2" key="1">
    <citation type="submission" date="2020-11" db="EMBL/GenBank/DDBJ databases">
        <title>Adaptations for nitrogen fixation in a non-lichenized fungal sporocarp promotes dispersal by wood-feeding termites.</title>
        <authorList>
            <consortium name="DOE Joint Genome Institute"/>
            <person name="Koch R.A."/>
            <person name="Yoon G."/>
            <person name="Arayal U."/>
            <person name="Lail K."/>
            <person name="Amirebrahimi M."/>
            <person name="Labutti K."/>
            <person name="Lipzen A."/>
            <person name="Riley R."/>
            <person name="Barry K."/>
            <person name="Henrissat B."/>
            <person name="Grigoriev I.V."/>
            <person name="Herr J.R."/>
            <person name="Aime M.C."/>
        </authorList>
    </citation>
    <scope>NUCLEOTIDE SEQUENCE</scope>
    <source>
        <strain evidence="2">MCA 3950</strain>
    </source>
</reference>
<keyword evidence="3" id="KW-1185">Reference proteome</keyword>
<organism evidence="2 3">
    <name type="scientific">Guyanagaster necrorhizus</name>
    <dbReference type="NCBI Taxonomy" id="856835"/>
    <lineage>
        <taxon>Eukaryota</taxon>
        <taxon>Fungi</taxon>
        <taxon>Dikarya</taxon>
        <taxon>Basidiomycota</taxon>
        <taxon>Agaricomycotina</taxon>
        <taxon>Agaricomycetes</taxon>
        <taxon>Agaricomycetidae</taxon>
        <taxon>Agaricales</taxon>
        <taxon>Marasmiineae</taxon>
        <taxon>Physalacriaceae</taxon>
        <taxon>Guyanagaster</taxon>
    </lineage>
</organism>
<feature type="signal peptide" evidence="1">
    <location>
        <begin position="1"/>
        <end position="15"/>
    </location>
</feature>
<evidence type="ECO:0000256" key="1">
    <source>
        <dbReference type="SAM" id="SignalP"/>
    </source>
</evidence>
<sequence>MLFCSLQVLLPAALAISPGGPWGVFNYAPKSDGLPSRRTQKHRVPCLALEIW</sequence>
<feature type="chain" id="PRO_5040216307" evidence="1">
    <location>
        <begin position="16"/>
        <end position="52"/>
    </location>
</feature>
<dbReference type="EMBL" id="MU250543">
    <property type="protein sequence ID" value="KAG7443757.1"/>
    <property type="molecule type" value="Genomic_DNA"/>
</dbReference>
<protein>
    <submittedName>
        <fullName evidence="2">Uncharacterized protein</fullName>
    </submittedName>
</protein>
<accession>A0A9P7VNK3</accession>
<proteinExistence type="predicted"/>
<comment type="caution">
    <text evidence="2">The sequence shown here is derived from an EMBL/GenBank/DDBJ whole genome shotgun (WGS) entry which is preliminary data.</text>
</comment>
<gene>
    <name evidence="2" type="ORF">BT62DRAFT_934707</name>
</gene>
<dbReference type="RefSeq" id="XP_043037257.1">
    <property type="nucleotide sequence ID" value="XM_043186774.1"/>
</dbReference>
<dbReference type="GeneID" id="66109071"/>
<evidence type="ECO:0000313" key="3">
    <source>
        <dbReference type="Proteomes" id="UP000812287"/>
    </source>
</evidence>
<dbReference type="Proteomes" id="UP000812287">
    <property type="component" value="Unassembled WGS sequence"/>
</dbReference>
<dbReference type="AlphaFoldDB" id="A0A9P7VNK3"/>
<evidence type="ECO:0000313" key="2">
    <source>
        <dbReference type="EMBL" id="KAG7443757.1"/>
    </source>
</evidence>